<organism evidence="3 4">
    <name type="scientific">Chondrus crispus</name>
    <name type="common">Carrageen Irish moss</name>
    <name type="synonym">Polymorpha crispa</name>
    <dbReference type="NCBI Taxonomy" id="2769"/>
    <lineage>
        <taxon>Eukaryota</taxon>
        <taxon>Rhodophyta</taxon>
        <taxon>Florideophyceae</taxon>
        <taxon>Rhodymeniophycidae</taxon>
        <taxon>Gigartinales</taxon>
        <taxon>Gigartinaceae</taxon>
        <taxon>Chondrus</taxon>
    </lineage>
</organism>
<dbReference type="Proteomes" id="UP000012073">
    <property type="component" value="Unassembled WGS sequence"/>
</dbReference>
<protein>
    <submittedName>
        <fullName evidence="3">Uncharacterized protein</fullName>
    </submittedName>
</protein>
<proteinExistence type="predicted"/>
<dbReference type="PANTHER" id="PTHR47057:SF1">
    <property type="entry name" value="AFADIN_ALPHA-ACTININ-BINDING PROTEIN"/>
    <property type="match status" value="1"/>
</dbReference>
<accession>R7QIY3</accession>
<feature type="coiled-coil region" evidence="1">
    <location>
        <begin position="146"/>
        <end position="201"/>
    </location>
</feature>
<gene>
    <name evidence="3" type="ORF">CHC_T00000516001</name>
</gene>
<evidence type="ECO:0000313" key="3">
    <source>
        <dbReference type="EMBL" id="CDF38019.1"/>
    </source>
</evidence>
<keyword evidence="1" id="KW-0175">Coiled coil</keyword>
<dbReference type="RefSeq" id="XP_005717888.1">
    <property type="nucleotide sequence ID" value="XM_005717831.1"/>
</dbReference>
<name>R7QIY3_CHOCR</name>
<feature type="region of interest" description="Disordered" evidence="2">
    <location>
        <begin position="29"/>
        <end position="49"/>
    </location>
</feature>
<feature type="region of interest" description="Disordered" evidence="2">
    <location>
        <begin position="290"/>
        <end position="318"/>
    </location>
</feature>
<dbReference type="EMBL" id="HG001893">
    <property type="protein sequence ID" value="CDF38019.1"/>
    <property type="molecule type" value="Genomic_DNA"/>
</dbReference>
<dbReference type="OrthoDB" id="3911405at2759"/>
<dbReference type="PANTHER" id="PTHR47057">
    <property type="entry name" value="AFADIN/ALPHA-ACTININ-BINDING"/>
    <property type="match status" value="1"/>
</dbReference>
<keyword evidence="4" id="KW-1185">Reference proteome</keyword>
<evidence type="ECO:0000256" key="2">
    <source>
        <dbReference type="SAM" id="MobiDB-lite"/>
    </source>
</evidence>
<dbReference type="KEGG" id="ccp:CHC_T00000516001"/>
<dbReference type="GeneID" id="17325624"/>
<dbReference type="AlphaFoldDB" id="R7QIY3"/>
<sequence>MAPKDVYQDDGSLSNFLDGLIQSASDDRADVLGIESQTSPSEPKPPVEPERLVHGISVANDLLREGGQCPPLPFLTENNENIDRVLAAALSTIVRLSRCCKANVSLRVDAENRFQATQIDADRLSRVLHITKDKVTKREGDVVGAKNKLRETEAKNRRKVAQLTAESNSLRTRLAAGEGQINQLNLEAKKRERQYTHLQQRVHALMSNSKKLSIEPAITRGEGNKVKHFHYQRKSSQTGDDSELEVDTDEEVNAAGVLLVENNSFRRLLHSIQVEMDDIIGGYTSAFKFLHPPNEQSSETSDVSDGEEETSNSVPAPAPTLERMLLPFDIIGNDVEGLIDEKFSVIRKALERVE</sequence>
<dbReference type="Gramene" id="CDF38019">
    <property type="protein sequence ID" value="CDF38019"/>
    <property type="gene ID" value="CHC_T00000516001"/>
</dbReference>
<reference evidence="4" key="1">
    <citation type="journal article" date="2013" name="Proc. Natl. Acad. Sci. U.S.A.">
        <title>Genome structure and metabolic features in the red seaweed Chondrus crispus shed light on evolution of the Archaeplastida.</title>
        <authorList>
            <person name="Collen J."/>
            <person name="Porcel B."/>
            <person name="Carre W."/>
            <person name="Ball S.G."/>
            <person name="Chaparro C."/>
            <person name="Tonon T."/>
            <person name="Barbeyron T."/>
            <person name="Michel G."/>
            <person name="Noel B."/>
            <person name="Valentin K."/>
            <person name="Elias M."/>
            <person name="Artiguenave F."/>
            <person name="Arun A."/>
            <person name="Aury J.M."/>
            <person name="Barbosa-Neto J.F."/>
            <person name="Bothwell J.H."/>
            <person name="Bouget F.Y."/>
            <person name="Brillet L."/>
            <person name="Cabello-Hurtado F."/>
            <person name="Capella-Gutierrez S."/>
            <person name="Charrier B."/>
            <person name="Cladiere L."/>
            <person name="Cock J.M."/>
            <person name="Coelho S.M."/>
            <person name="Colleoni C."/>
            <person name="Czjzek M."/>
            <person name="Da Silva C."/>
            <person name="Delage L."/>
            <person name="Denoeud F."/>
            <person name="Deschamps P."/>
            <person name="Dittami S.M."/>
            <person name="Gabaldon T."/>
            <person name="Gachon C.M."/>
            <person name="Groisillier A."/>
            <person name="Herve C."/>
            <person name="Jabbari K."/>
            <person name="Katinka M."/>
            <person name="Kloareg B."/>
            <person name="Kowalczyk N."/>
            <person name="Labadie K."/>
            <person name="Leblanc C."/>
            <person name="Lopez P.J."/>
            <person name="McLachlan D.H."/>
            <person name="Meslet-Cladiere L."/>
            <person name="Moustafa A."/>
            <person name="Nehr Z."/>
            <person name="Nyvall Collen P."/>
            <person name="Panaud O."/>
            <person name="Partensky F."/>
            <person name="Poulain J."/>
            <person name="Rensing S.A."/>
            <person name="Rousvoal S."/>
            <person name="Samson G."/>
            <person name="Symeonidi A."/>
            <person name="Weissenbach J."/>
            <person name="Zambounis A."/>
            <person name="Wincker P."/>
            <person name="Boyen C."/>
        </authorList>
    </citation>
    <scope>NUCLEOTIDE SEQUENCE [LARGE SCALE GENOMIC DNA]</scope>
    <source>
        <strain evidence="4">cv. Stackhouse</strain>
    </source>
</reference>
<evidence type="ECO:0000313" key="4">
    <source>
        <dbReference type="Proteomes" id="UP000012073"/>
    </source>
</evidence>
<evidence type="ECO:0000256" key="1">
    <source>
        <dbReference type="SAM" id="Coils"/>
    </source>
</evidence>
<dbReference type="PhylomeDB" id="R7QIY3"/>